<evidence type="ECO:0000313" key="7">
    <source>
        <dbReference type="Proteomes" id="UP001157046"/>
    </source>
</evidence>
<evidence type="ECO:0000313" key="6">
    <source>
        <dbReference type="EMBL" id="GMA81397.1"/>
    </source>
</evidence>
<evidence type="ECO:0008006" key="8">
    <source>
        <dbReference type="Google" id="ProtNLM"/>
    </source>
</evidence>
<accession>A0ABQ6J0X9</accession>
<feature type="transmembrane region" description="Helical" evidence="5">
    <location>
        <begin position="114"/>
        <end position="135"/>
    </location>
</feature>
<evidence type="ECO:0000256" key="4">
    <source>
        <dbReference type="ARBA" id="ARBA00023136"/>
    </source>
</evidence>
<name>A0ABQ6J0X9_9GAMM</name>
<keyword evidence="4 5" id="KW-0472">Membrane</keyword>
<evidence type="ECO:0000256" key="5">
    <source>
        <dbReference type="SAM" id="Phobius"/>
    </source>
</evidence>
<reference evidence="7" key="1">
    <citation type="journal article" date="2019" name="Int. J. Syst. Evol. Microbiol.">
        <title>The Global Catalogue of Microorganisms (GCM) 10K type strain sequencing project: providing services to taxonomists for standard genome sequencing and annotation.</title>
        <authorList>
            <consortium name="The Broad Institute Genomics Platform"/>
            <consortium name="The Broad Institute Genome Sequencing Center for Infectious Disease"/>
            <person name="Wu L."/>
            <person name="Ma J."/>
        </authorList>
    </citation>
    <scope>NUCLEOTIDE SEQUENCE [LARGE SCALE GENOMIC DNA]</scope>
    <source>
        <strain evidence="7">NBRC 102030</strain>
    </source>
</reference>
<comment type="subcellular location">
    <subcellularLocation>
        <location evidence="1">Membrane</location>
        <topology evidence="1">Multi-pass membrane protein</topology>
    </subcellularLocation>
</comment>
<evidence type="ECO:0000256" key="1">
    <source>
        <dbReference type="ARBA" id="ARBA00004141"/>
    </source>
</evidence>
<feature type="transmembrane region" description="Helical" evidence="5">
    <location>
        <begin position="82"/>
        <end position="108"/>
    </location>
</feature>
<comment type="caution">
    <text evidence="6">The sequence shown here is derived from an EMBL/GenBank/DDBJ whole genome shotgun (WGS) entry which is preliminary data.</text>
</comment>
<dbReference type="PANTHER" id="PTHR43424">
    <property type="entry name" value="LOCUS PUTATIVE PROTEIN 1-RELATED"/>
    <property type="match status" value="1"/>
</dbReference>
<feature type="transmembrane region" description="Helical" evidence="5">
    <location>
        <begin position="218"/>
        <end position="239"/>
    </location>
</feature>
<dbReference type="PANTHER" id="PTHR43424:SF1">
    <property type="entry name" value="LOCUS PUTATIVE PROTEIN 1-RELATED"/>
    <property type="match status" value="1"/>
</dbReference>
<keyword evidence="7" id="KW-1185">Reference proteome</keyword>
<gene>
    <name evidence="6" type="ORF">GCM10025855_09300</name>
</gene>
<dbReference type="Proteomes" id="UP001157046">
    <property type="component" value="Unassembled WGS sequence"/>
</dbReference>
<evidence type="ECO:0000256" key="2">
    <source>
        <dbReference type="ARBA" id="ARBA00022692"/>
    </source>
</evidence>
<feature type="transmembrane region" description="Helical" evidence="5">
    <location>
        <begin position="38"/>
        <end position="61"/>
    </location>
</feature>
<feature type="transmembrane region" description="Helical" evidence="5">
    <location>
        <begin position="12"/>
        <end position="32"/>
    </location>
</feature>
<dbReference type="InterPro" id="IPR052556">
    <property type="entry name" value="PolySynth_Transporter"/>
</dbReference>
<dbReference type="EMBL" id="BSUY01000001">
    <property type="protein sequence ID" value="GMA81397.1"/>
    <property type="molecule type" value="Genomic_DNA"/>
</dbReference>
<dbReference type="InterPro" id="IPR002797">
    <property type="entry name" value="Polysacc_synth"/>
</dbReference>
<feature type="transmembrane region" description="Helical" evidence="5">
    <location>
        <begin position="170"/>
        <end position="192"/>
    </location>
</feature>
<feature type="transmembrane region" description="Helical" evidence="5">
    <location>
        <begin position="147"/>
        <end position="164"/>
    </location>
</feature>
<keyword evidence="2 5" id="KW-0812">Transmembrane</keyword>
<dbReference type="RefSeq" id="WP_284306381.1">
    <property type="nucleotide sequence ID" value="NZ_BSUY01000001.1"/>
</dbReference>
<sequence>MLDSVIIKNISSLFSLKIAGYIIPLITLPYLVRVLEPVGYGTFAFCLAIIQYFSIAVNYGFDLSATKRIAESKSDKLKISVIYWNILVARLLIAIIGFGVLCLLPFLFEGIDAIFFILLISYLTVLGDAIFPQWLFQGKEQLGKISIIRVISQLISIPLLFLLVKSPEDIWITALLTTLPPLITALVSSYLIRHRRWVVWCKPTFSGMKGQLADGWHLFISSAAISLYTTSTTVILGIIGGP</sequence>
<protein>
    <recommendedName>
        <fullName evidence="8">Flippase</fullName>
    </recommendedName>
</protein>
<proteinExistence type="predicted"/>
<dbReference type="Pfam" id="PF01943">
    <property type="entry name" value="Polysacc_synt"/>
    <property type="match status" value="1"/>
</dbReference>
<evidence type="ECO:0000256" key="3">
    <source>
        <dbReference type="ARBA" id="ARBA00022989"/>
    </source>
</evidence>
<keyword evidence="3 5" id="KW-1133">Transmembrane helix</keyword>
<organism evidence="6 7">
    <name type="scientific">Shewanella glacialipiscicola</name>
    <dbReference type="NCBI Taxonomy" id="614069"/>
    <lineage>
        <taxon>Bacteria</taxon>
        <taxon>Pseudomonadati</taxon>
        <taxon>Pseudomonadota</taxon>
        <taxon>Gammaproteobacteria</taxon>
        <taxon>Alteromonadales</taxon>
        <taxon>Shewanellaceae</taxon>
        <taxon>Shewanella</taxon>
    </lineage>
</organism>